<comment type="caution">
    <text evidence="13">The sequence shown here is derived from an EMBL/GenBank/DDBJ whole genome shotgun (WGS) entry which is preliminary data.</text>
</comment>
<dbReference type="GO" id="GO:0140563">
    <property type="term" value="F:UDP-D-xylose:beta-D-glucoside alpha-1,3-D-xylosyltransferase activity"/>
    <property type="evidence" value="ECO:0007669"/>
    <property type="project" value="UniProtKB-EC"/>
</dbReference>
<evidence type="ECO:0000256" key="6">
    <source>
        <dbReference type="ARBA" id="ARBA00022968"/>
    </source>
</evidence>
<comment type="function">
    <text evidence="10">Glycosyltransferase which elongates the O-linked glucose attached to EGF-like repeats in the extracellular domain of Notch proteins by catalyzing the addition of xylose.</text>
</comment>
<dbReference type="GO" id="GO:0016020">
    <property type="term" value="C:membrane"/>
    <property type="evidence" value="ECO:0007669"/>
    <property type="project" value="UniProtKB-SubCell"/>
</dbReference>
<feature type="non-terminal residue" evidence="13">
    <location>
        <position position="1"/>
    </location>
</feature>
<dbReference type="SUPFAM" id="SSF53448">
    <property type="entry name" value="Nucleotide-diphospho-sugar transferases"/>
    <property type="match status" value="1"/>
</dbReference>
<keyword evidence="9" id="KW-0325">Glycoprotein</keyword>
<keyword evidence="4" id="KW-0808">Transferase</keyword>
<comment type="similarity">
    <text evidence="2">Belongs to the glycosyltransferase 8 family.</text>
</comment>
<keyword evidence="7" id="KW-1133">Transmembrane helix</keyword>
<evidence type="ECO:0000256" key="10">
    <source>
        <dbReference type="ARBA" id="ARBA00037301"/>
    </source>
</evidence>
<reference evidence="13 14" key="1">
    <citation type="journal article" date="2016" name="Nat. Commun.">
        <title>Extremotolerant tardigrade genome and improved radiotolerance of human cultured cells by tardigrade-unique protein.</title>
        <authorList>
            <person name="Hashimoto T."/>
            <person name="Horikawa D.D."/>
            <person name="Saito Y."/>
            <person name="Kuwahara H."/>
            <person name="Kozuka-Hata H."/>
            <person name="Shin-I T."/>
            <person name="Minakuchi Y."/>
            <person name="Ohishi K."/>
            <person name="Motoyama A."/>
            <person name="Aizu T."/>
            <person name="Enomoto A."/>
            <person name="Kondo K."/>
            <person name="Tanaka S."/>
            <person name="Hara Y."/>
            <person name="Koshikawa S."/>
            <person name="Sagara H."/>
            <person name="Miura T."/>
            <person name="Yokobori S."/>
            <person name="Miyagawa K."/>
            <person name="Suzuki Y."/>
            <person name="Kubo T."/>
            <person name="Oyama M."/>
            <person name="Kohara Y."/>
            <person name="Fujiyama A."/>
            <person name="Arakawa K."/>
            <person name="Katayama T."/>
            <person name="Toyoda A."/>
            <person name="Kunieda T."/>
        </authorList>
    </citation>
    <scope>NUCLEOTIDE SEQUENCE [LARGE SCALE GENOMIC DNA]</scope>
    <source>
        <strain evidence="13 14">YOKOZUNA-1</strain>
    </source>
</reference>
<evidence type="ECO:0000256" key="7">
    <source>
        <dbReference type="ARBA" id="ARBA00022989"/>
    </source>
</evidence>
<dbReference type="PANTHER" id="PTHR46012:SF2">
    <property type="entry name" value="IP22168P"/>
    <property type="match status" value="1"/>
</dbReference>
<dbReference type="Proteomes" id="UP000186922">
    <property type="component" value="Unassembled WGS sequence"/>
</dbReference>
<dbReference type="GO" id="GO:0016266">
    <property type="term" value="P:protein O-linked glycosylation via N-acetyl-galactosamine"/>
    <property type="evidence" value="ECO:0007669"/>
    <property type="project" value="TreeGrafter"/>
</dbReference>
<keyword evidence="6" id="KW-0735">Signal-anchor</keyword>
<evidence type="ECO:0000256" key="3">
    <source>
        <dbReference type="ARBA" id="ARBA00022676"/>
    </source>
</evidence>
<dbReference type="AlphaFoldDB" id="A0A1D1VYT8"/>
<evidence type="ECO:0000256" key="11">
    <source>
        <dbReference type="ARBA" id="ARBA00038854"/>
    </source>
</evidence>
<dbReference type="STRING" id="947166.A0A1D1VYT8"/>
<dbReference type="Pfam" id="PF01501">
    <property type="entry name" value="Glyco_transf_8"/>
    <property type="match status" value="1"/>
</dbReference>
<evidence type="ECO:0000256" key="12">
    <source>
        <dbReference type="ARBA" id="ARBA00049181"/>
    </source>
</evidence>
<proteinExistence type="inferred from homology"/>
<dbReference type="EMBL" id="BDGG01000013">
    <property type="protein sequence ID" value="GAV06261.1"/>
    <property type="molecule type" value="Genomic_DNA"/>
</dbReference>
<dbReference type="OrthoDB" id="6238971at2759"/>
<evidence type="ECO:0000256" key="1">
    <source>
        <dbReference type="ARBA" id="ARBA00004606"/>
    </source>
</evidence>
<keyword evidence="3" id="KW-0328">Glycosyltransferase</keyword>
<sequence length="285" mass="33067">LLGLVTWHQRLCSGSLMPLLRSEWLSNPEYLKEKRTMWHSFGPCVTLRLFFASVLPELDVIIYIDTDVFAVSPIEKVWEIFKSMNGTQFMAVVAEAGGHPDILPWYGRVFRTPYVGASGLNDGVIPMNLNRMRRFGWADKVLAAYEKYESDLKLIDQDFVNIVLHDHPEGFMSLPHEWNFRNGLYPHAKGSRVKEFVPPNVTAKMLHDDSSNPRGDSKLYYYPFHAAIQKLDIEQGSKDYRRQIVEPVMELMKLPFRAQRHQCTALDENLLRSRRPRPKNQITNF</sequence>
<evidence type="ECO:0000313" key="14">
    <source>
        <dbReference type="Proteomes" id="UP000186922"/>
    </source>
</evidence>
<evidence type="ECO:0000256" key="4">
    <source>
        <dbReference type="ARBA" id="ARBA00022679"/>
    </source>
</evidence>
<keyword evidence="8" id="KW-0472">Membrane</keyword>
<dbReference type="InterPro" id="IPR002495">
    <property type="entry name" value="Glyco_trans_8"/>
</dbReference>
<dbReference type="Gene3D" id="3.90.550.10">
    <property type="entry name" value="Spore Coat Polysaccharide Biosynthesis Protein SpsA, Chain A"/>
    <property type="match status" value="1"/>
</dbReference>
<gene>
    <name evidence="13" type="primary">RvY_16280</name>
    <name evidence="13" type="synonym">RvY_16280.1</name>
    <name evidence="13" type="ORF">RvY_16280-1</name>
</gene>
<evidence type="ECO:0000256" key="9">
    <source>
        <dbReference type="ARBA" id="ARBA00023180"/>
    </source>
</evidence>
<evidence type="ECO:0000256" key="5">
    <source>
        <dbReference type="ARBA" id="ARBA00022692"/>
    </source>
</evidence>
<evidence type="ECO:0000313" key="13">
    <source>
        <dbReference type="EMBL" id="GAV06261.1"/>
    </source>
</evidence>
<dbReference type="EC" id="2.4.2.42" evidence="11"/>
<dbReference type="InterPro" id="IPR051993">
    <property type="entry name" value="Glycosyltransferase_8"/>
</dbReference>
<keyword evidence="5" id="KW-0812">Transmembrane</keyword>
<evidence type="ECO:0000256" key="8">
    <source>
        <dbReference type="ARBA" id="ARBA00023136"/>
    </source>
</evidence>
<name>A0A1D1VYT8_RAMVA</name>
<dbReference type="PANTHER" id="PTHR46012">
    <property type="entry name" value="IP22168P"/>
    <property type="match status" value="1"/>
</dbReference>
<keyword evidence="14" id="KW-1185">Reference proteome</keyword>
<accession>A0A1D1VYT8</accession>
<comment type="subcellular location">
    <subcellularLocation>
        <location evidence="1">Membrane</location>
        <topology evidence="1">Single-pass type II membrane protein</topology>
    </subcellularLocation>
</comment>
<organism evidence="13 14">
    <name type="scientific">Ramazzottius varieornatus</name>
    <name type="common">Water bear</name>
    <name type="synonym">Tardigrade</name>
    <dbReference type="NCBI Taxonomy" id="947166"/>
    <lineage>
        <taxon>Eukaryota</taxon>
        <taxon>Metazoa</taxon>
        <taxon>Ecdysozoa</taxon>
        <taxon>Tardigrada</taxon>
        <taxon>Eutardigrada</taxon>
        <taxon>Parachela</taxon>
        <taxon>Hypsibioidea</taxon>
        <taxon>Ramazzottiidae</taxon>
        <taxon>Ramazzottius</taxon>
    </lineage>
</organism>
<comment type="catalytic activity">
    <reaction evidence="12">
        <text>3-O-(beta-D-glucosyl)-L-seryl-[EGF-like domain protein] + UDP-alpha-D-xylose = 3-O-[alpha-D-xylosyl-(1-&gt;3)-beta-D-glucosyl]-L-seryl-[EGF-like domain protein] + UDP + H(+)</text>
        <dbReference type="Rhea" id="RHEA:56064"/>
        <dbReference type="Rhea" id="RHEA-COMP:14610"/>
        <dbReference type="Rhea" id="RHEA-COMP:14611"/>
        <dbReference type="ChEBI" id="CHEBI:15378"/>
        <dbReference type="ChEBI" id="CHEBI:57632"/>
        <dbReference type="ChEBI" id="CHEBI:58223"/>
        <dbReference type="ChEBI" id="CHEBI:140575"/>
        <dbReference type="ChEBI" id="CHEBI:140576"/>
        <dbReference type="EC" id="2.4.2.42"/>
    </reaction>
</comment>
<evidence type="ECO:0000256" key="2">
    <source>
        <dbReference type="ARBA" id="ARBA00006351"/>
    </source>
</evidence>
<dbReference type="InterPro" id="IPR029044">
    <property type="entry name" value="Nucleotide-diphossugar_trans"/>
</dbReference>
<protein>
    <recommendedName>
        <fullName evidence="11">UDP-D-xylose:beta-D-glucoside alpha-1,3-D-xylosyltransferase</fullName>
        <ecNumber evidence="11">2.4.2.42</ecNumber>
    </recommendedName>
</protein>